<dbReference type="OrthoDB" id="1376285at2"/>
<dbReference type="AlphaFoldDB" id="A0A5S3PIS2"/>
<feature type="chain" id="PRO_5024419548" evidence="1">
    <location>
        <begin position="22"/>
        <end position="112"/>
    </location>
</feature>
<accession>A0A5S3PIS2</accession>
<dbReference type="RefSeq" id="WP_138659709.1">
    <property type="nucleotide sequence ID" value="NZ_VATY01000005.1"/>
</dbReference>
<organism evidence="2 3">
    <name type="scientific">Maribacter algarum</name>
    <name type="common">ex Zhang et al. 2020</name>
    <dbReference type="NCBI Taxonomy" id="2578118"/>
    <lineage>
        <taxon>Bacteria</taxon>
        <taxon>Pseudomonadati</taxon>
        <taxon>Bacteroidota</taxon>
        <taxon>Flavobacteriia</taxon>
        <taxon>Flavobacteriales</taxon>
        <taxon>Flavobacteriaceae</taxon>
        <taxon>Maribacter</taxon>
    </lineage>
</organism>
<keyword evidence="1" id="KW-0732">Signal</keyword>
<sequence>MKKISLMLVAIMLLASTSAFALNERPNNNPSKELKGKVKKLLNGYFEMTSDEKFDATVIFTVNKEKEIVVLSVDSEDKDFCQFVKNKLNYKGVKIEGIIQGRRYTLPITVQT</sequence>
<dbReference type="Proteomes" id="UP000310314">
    <property type="component" value="Unassembled WGS sequence"/>
</dbReference>
<gene>
    <name evidence="2" type="ORF">FEE95_19470</name>
</gene>
<feature type="signal peptide" evidence="1">
    <location>
        <begin position="1"/>
        <end position="21"/>
    </location>
</feature>
<name>A0A5S3PIS2_9FLAO</name>
<keyword evidence="3" id="KW-1185">Reference proteome</keyword>
<reference evidence="2 3" key="1">
    <citation type="submission" date="2019-05" db="EMBL/GenBank/DDBJ databases">
        <authorList>
            <person name="Zhang J.-Y."/>
            <person name="Feg X."/>
            <person name="Du Z.-J."/>
        </authorList>
    </citation>
    <scope>NUCLEOTIDE SEQUENCE [LARGE SCALE GENOMIC DNA]</scope>
    <source>
        <strain evidence="2 3">RZ26</strain>
    </source>
</reference>
<evidence type="ECO:0000313" key="2">
    <source>
        <dbReference type="EMBL" id="TMM53249.1"/>
    </source>
</evidence>
<comment type="caution">
    <text evidence="2">The sequence shown here is derived from an EMBL/GenBank/DDBJ whole genome shotgun (WGS) entry which is preliminary data.</text>
</comment>
<dbReference type="EMBL" id="VATY01000005">
    <property type="protein sequence ID" value="TMM53249.1"/>
    <property type="molecule type" value="Genomic_DNA"/>
</dbReference>
<proteinExistence type="predicted"/>
<evidence type="ECO:0000256" key="1">
    <source>
        <dbReference type="SAM" id="SignalP"/>
    </source>
</evidence>
<evidence type="ECO:0000313" key="3">
    <source>
        <dbReference type="Proteomes" id="UP000310314"/>
    </source>
</evidence>
<protein>
    <submittedName>
        <fullName evidence="2">Uncharacterized protein</fullName>
    </submittedName>
</protein>